<evidence type="ECO:0000313" key="1">
    <source>
        <dbReference type="EMBL" id="GLT20948.1"/>
    </source>
</evidence>
<sequence>MLLVEGLMQALLGAPGTPPAFLGDAQLYPKITESASAAGDGGFDLFFGDCTTNTNVHCPVSSSASGQPGVQWIG</sequence>
<accession>A0ABQ6F5Z3</accession>
<protein>
    <submittedName>
        <fullName evidence="1">Uncharacterized protein</fullName>
    </submittedName>
</protein>
<evidence type="ECO:0000313" key="2">
    <source>
        <dbReference type="Proteomes" id="UP001157167"/>
    </source>
</evidence>
<comment type="caution">
    <text evidence="1">The sequence shown here is derived from an EMBL/GenBank/DDBJ whole genome shotgun (WGS) entry which is preliminary data.</text>
</comment>
<name>A0ABQ6F5Z3_9RHOO</name>
<reference evidence="2" key="1">
    <citation type="journal article" date="2019" name="Int. J. Syst. Evol. Microbiol.">
        <title>The Global Catalogue of Microorganisms (GCM) 10K type strain sequencing project: providing services to taxonomists for standard genome sequencing and annotation.</title>
        <authorList>
            <consortium name="The Broad Institute Genomics Platform"/>
            <consortium name="The Broad Institute Genome Sequencing Center for Infectious Disease"/>
            <person name="Wu L."/>
            <person name="Ma J."/>
        </authorList>
    </citation>
    <scope>NUCLEOTIDE SEQUENCE [LARGE SCALE GENOMIC DNA]</scope>
    <source>
        <strain evidence="2">NBRC 102407</strain>
    </source>
</reference>
<proteinExistence type="predicted"/>
<organism evidence="1 2">
    <name type="scientific">Zoogloea oryzae</name>
    <dbReference type="NCBI Taxonomy" id="310767"/>
    <lineage>
        <taxon>Bacteria</taxon>
        <taxon>Pseudomonadati</taxon>
        <taxon>Pseudomonadota</taxon>
        <taxon>Betaproteobacteria</taxon>
        <taxon>Rhodocyclales</taxon>
        <taxon>Zoogloeaceae</taxon>
        <taxon>Zoogloea</taxon>
    </lineage>
</organism>
<dbReference type="EMBL" id="BSPX01000003">
    <property type="protein sequence ID" value="GLT20948.1"/>
    <property type="molecule type" value="Genomic_DNA"/>
</dbReference>
<gene>
    <name evidence="1" type="ORF">GCM10007933_04000</name>
</gene>
<dbReference type="Proteomes" id="UP001157167">
    <property type="component" value="Unassembled WGS sequence"/>
</dbReference>
<keyword evidence="2" id="KW-1185">Reference proteome</keyword>